<sequence length="34" mass="3867">QIPPFQLQVLMNPFAALIIIEVLIKKDPLTYSIV</sequence>
<dbReference type="Proteomes" id="UP000324800">
    <property type="component" value="Unassembled WGS sequence"/>
</dbReference>
<organism evidence="1 2">
    <name type="scientific">Streblomastix strix</name>
    <dbReference type="NCBI Taxonomy" id="222440"/>
    <lineage>
        <taxon>Eukaryota</taxon>
        <taxon>Metamonada</taxon>
        <taxon>Preaxostyla</taxon>
        <taxon>Oxymonadida</taxon>
        <taxon>Streblomastigidae</taxon>
        <taxon>Streblomastix</taxon>
    </lineage>
</organism>
<evidence type="ECO:0000313" key="1">
    <source>
        <dbReference type="EMBL" id="KAA6386651.1"/>
    </source>
</evidence>
<dbReference type="AlphaFoldDB" id="A0A5J4VVC1"/>
<evidence type="ECO:0000313" key="2">
    <source>
        <dbReference type="Proteomes" id="UP000324800"/>
    </source>
</evidence>
<proteinExistence type="predicted"/>
<gene>
    <name evidence="1" type="ORF">EZS28_017820</name>
</gene>
<reference evidence="1 2" key="1">
    <citation type="submission" date="2019-03" db="EMBL/GenBank/DDBJ databases">
        <title>Single cell metagenomics reveals metabolic interactions within the superorganism composed of flagellate Streblomastix strix and complex community of Bacteroidetes bacteria on its surface.</title>
        <authorList>
            <person name="Treitli S.C."/>
            <person name="Kolisko M."/>
            <person name="Husnik F."/>
            <person name="Keeling P."/>
            <person name="Hampl V."/>
        </authorList>
    </citation>
    <scope>NUCLEOTIDE SEQUENCE [LARGE SCALE GENOMIC DNA]</scope>
    <source>
        <strain evidence="1">ST1C</strain>
    </source>
</reference>
<accession>A0A5J4VVC1</accession>
<feature type="non-terminal residue" evidence="1">
    <location>
        <position position="1"/>
    </location>
</feature>
<name>A0A5J4VVC1_9EUKA</name>
<protein>
    <submittedName>
        <fullName evidence="1">Uncharacterized protein</fullName>
    </submittedName>
</protein>
<comment type="caution">
    <text evidence="1">The sequence shown here is derived from an EMBL/GenBank/DDBJ whole genome shotgun (WGS) entry which is preliminary data.</text>
</comment>
<dbReference type="EMBL" id="SNRW01004709">
    <property type="protein sequence ID" value="KAA6386651.1"/>
    <property type="molecule type" value="Genomic_DNA"/>
</dbReference>